<gene>
    <name evidence="1" type="ORF">OK18_09110</name>
</gene>
<evidence type="ECO:0000313" key="2">
    <source>
        <dbReference type="Proteomes" id="UP000035213"/>
    </source>
</evidence>
<organism evidence="1 2">
    <name type="scientific">Chryseobacterium gallinarum</name>
    <dbReference type="NCBI Taxonomy" id="1324352"/>
    <lineage>
        <taxon>Bacteria</taxon>
        <taxon>Pseudomonadati</taxon>
        <taxon>Bacteroidota</taxon>
        <taxon>Flavobacteriia</taxon>
        <taxon>Flavobacteriales</taxon>
        <taxon>Weeksellaceae</taxon>
        <taxon>Chryseobacterium group</taxon>
        <taxon>Chryseobacterium</taxon>
    </lineage>
</organism>
<dbReference type="KEGG" id="cgn:OK18_09110"/>
<dbReference type="AlphaFoldDB" id="A0A0G3M0Q9"/>
<name>A0A0G3M0Q9_CHRGL</name>
<accession>A0A0G3M0Q9</accession>
<dbReference type="PATRIC" id="fig|1324352.5.peg.1910"/>
<dbReference type="OrthoDB" id="1233276at2"/>
<proteinExistence type="predicted"/>
<evidence type="ECO:0000313" key="1">
    <source>
        <dbReference type="EMBL" id="AKK72761.1"/>
    </source>
</evidence>
<dbReference type="Proteomes" id="UP000035213">
    <property type="component" value="Chromosome"/>
</dbReference>
<reference evidence="1 2" key="1">
    <citation type="submission" date="2014-11" db="EMBL/GenBank/DDBJ databases">
        <authorList>
            <person name="Park G.-S."/>
            <person name="Hong S.-J."/>
            <person name="Jung B.K."/>
            <person name="Khan A.R."/>
            <person name="Kwak Y."/>
            <person name="Shin J.-H."/>
        </authorList>
    </citation>
    <scope>NUCLEOTIDE SEQUENCE [LARGE SCALE GENOMIC DNA]</scope>
    <source>
        <strain evidence="1 2">DSM 27622</strain>
    </source>
</reference>
<sequence length="279" mass="30498">MTIKTITLKTIILITTGQWGYAQVKMGNRPEIIHPRAVLHVESNTKGIMLPVVENHTELPHYNSALPDLYENSPKDNGLVFYNKEIRDVVKYDGYRWIAATEKSIKNYKNVSILGSNASDHTVANVLGITGRPTLVFNVLNDIDRNNVNNLGVTVNSNGEITIPADGFYRINPSVKTSSAGGLSVGNAATIVSLQALYVNAQGDGWQKIHENSFLLYGLLVTAGSSNSINSFSTIKFLHAGDQIRLRAGIQADTGLNVGTGVTFKMSDKDTFLYIEKLN</sequence>
<dbReference type="RefSeq" id="WP_053327801.1">
    <property type="nucleotide sequence ID" value="NZ_CP009928.1"/>
</dbReference>
<dbReference type="STRING" id="1324352.OK18_09110"/>
<protein>
    <submittedName>
        <fullName evidence="1">Uncharacterized protein</fullName>
    </submittedName>
</protein>
<dbReference type="EMBL" id="CP009928">
    <property type="protein sequence ID" value="AKK72761.1"/>
    <property type="molecule type" value="Genomic_DNA"/>
</dbReference>